<protein>
    <submittedName>
        <fullName evidence="1">Uncharacterized protein</fullName>
    </submittedName>
</protein>
<reference evidence="1 2" key="1">
    <citation type="submission" date="2021-05" db="EMBL/GenBank/DDBJ databases">
        <authorList>
            <person name="Zhang Z.D."/>
            <person name="Osman G."/>
        </authorList>
    </citation>
    <scope>NUCLEOTIDE SEQUENCE [LARGE SCALE GENOMIC DNA]</scope>
    <source>
        <strain evidence="1 2">KCTC 32217</strain>
    </source>
</reference>
<name>A0AAP2CL94_9BACT</name>
<dbReference type="EMBL" id="JAHCMY010000011">
    <property type="protein sequence ID" value="MBS9525326.1"/>
    <property type="molecule type" value="Genomic_DNA"/>
</dbReference>
<dbReference type="PROSITE" id="PS51257">
    <property type="entry name" value="PROKAR_LIPOPROTEIN"/>
    <property type="match status" value="1"/>
</dbReference>
<evidence type="ECO:0000313" key="2">
    <source>
        <dbReference type="Proteomes" id="UP001319104"/>
    </source>
</evidence>
<comment type="caution">
    <text evidence="1">The sequence shown here is derived from an EMBL/GenBank/DDBJ whole genome shotgun (WGS) entry which is preliminary data.</text>
</comment>
<organism evidence="1 2">
    <name type="scientific">Litoribacter ruber</name>
    <dbReference type="NCBI Taxonomy" id="702568"/>
    <lineage>
        <taxon>Bacteria</taxon>
        <taxon>Pseudomonadati</taxon>
        <taxon>Bacteroidota</taxon>
        <taxon>Cytophagia</taxon>
        <taxon>Cytophagales</taxon>
        <taxon>Cyclobacteriaceae</taxon>
        <taxon>Litoribacter</taxon>
    </lineage>
</organism>
<dbReference type="AlphaFoldDB" id="A0AAP2CL94"/>
<sequence length="304" mass="34401">MFRLISGVLILQLLLSGCVSGPRLIESDVPFQEECLEILIDDNKTDYELNDKDAEMPDWAEGLDEGIFRMALVINGKEDLQTLLSFEGKEKDQEFDRTVQRLLNKVNVTSLEVSAIAGGLDCEEEKAEQLGQFLEKKERRRERNLTVASIITGASSSIIMGTILLASGSDTWLEVAGITGGLVEVYLGLKILSLEKRVKIEHPVNVLKMIEEEDNSQGVFPASVWHYFQTTPTQDGEAFRDKLLYRWQEYNDLPEDEFEVLFGLGGEYNAEMLQSRADLLDQLGAQITLMKQDLLKFNRFVLNR</sequence>
<keyword evidence="2" id="KW-1185">Reference proteome</keyword>
<dbReference type="Proteomes" id="UP001319104">
    <property type="component" value="Unassembled WGS sequence"/>
</dbReference>
<proteinExistence type="predicted"/>
<gene>
    <name evidence="1" type="ORF">KI659_15005</name>
</gene>
<accession>A0AAP2CL94</accession>
<evidence type="ECO:0000313" key="1">
    <source>
        <dbReference type="EMBL" id="MBS9525326.1"/>
    </source>
</evidence>
<dbReference type="RefSeq" id="WP_213946187.1">
    <property type="nucleotide sequence ID" value="NZ_JAHBGI010000001.1"/>
</dbReference>